<dbReference type="SUPFAM" id="SSF54495">
    <property type="entry name" value="UBC-like"/>
    <property type="match status" value="1"/>
</dbReference>
<feature type="compositionally biased region" description="Polar residues" evidence="4">
    <location>
        <begin position="209"/>
        <end position="224"/>
    </location>
</feature>
<sequence>MNSSTLRRLAADHASLHKSELPPYYLFPPSGLGVSTPDDLTQLTILLTGPHGTPYSQGLWKLCLKIPEDYPKTPPKASFRTRIWHPNVEENTGSICIDTLKKDWQPSLTLRDVLITISCLLIQPNPDSALNATAGHLLQDDYESFARQARLMTSIHASIPAEFRDVARAAGRRGDEPGTTMAGDTAQISTMKGKSTSTSSMVMKKLPQRITSTQSAPLPQQTTQEGESASEEDEKAESKENDPMLSSSPVPTQVPRRPTLAKRPLSDLPTPVEPDDESIDAPLLSPSEQNIANNVSTTSSGESSRKGPQLAERTTSVNFTGRGLQDVGANGLAAIPFEASSIGDSARPAKRVCSEEGKENVSEGHRFVSLPERPLPVISDTIKSSMLGLRKASAPGSLGVAGVKGKSRIGLRRL</sequence>
<evidence type="ECO:0000256" key="1">
    <source>
        <dbReference type="ARBA" id="ARBA00022679"/>
    </source>
</evidence>
<dbReference type="Pfam" id="PF00179">
    <property type="entry name" value="UQ_con"/>
    <property type="match status" value="1"/>
</dbReference>
<dbReference type="Gene3D" id="3.10.110.10">
    <property type="entry name" value="Ubiquitin Conjugating Enzyme"/>
    <property type="match status" value="1"/>
</dbReference>
<keyword evidence="7" id="KW-1185">Reference proteome</keyword>
<dbReference type="InterPro" id="IPR016135">
    <property type="entry name" value="UBQ-conjugating_enzyme/RWD"/>
</dbReference>
<keyword evidence="1" id="KW-0808">Transferase</keyword>
<proteinExistence type="predicted"/>
<name>A0ABR4AE05_9LECA</name>
<dbReference type="CDD" id="cd23804">
    <property type="entry name" value="UBCc_UBE2S"/>
    <property type="match status" value="1"/>
</dbReference>
<dbReference type="InterPro" id="IPR023313">
    <property type="entry name" value="UBQ-conjugating_AS"/>
</dbReference>
<evidence type="ECO:0000256" key="2">
    <source>
        <dbReference type="ARBA" id="ARBA00022786"/>
    </source>
</evidence>
<dbReference type="PANTHER" id="PTHR24068">
    <property type="entry name" value="UBIQUITIN-CONJUGATING ENZYME E2"/>
    <property type="match status" value="1"/>
</dbReference>
<feature type="active site" description="Glycyl thioester intermediate" evidence="3">
    <location>
        <position position="96"/>
    </location>
</feature>
<accession>A0ABR4AE05</accession>
<dbReference type="EMBL" id="JBEFKJ010000011">
    <property type="protein sequence ID" value="KAL2043308.1"/>
    <property type="molecule type" value="Genomic_DNA"/>
</dbReference>
<evidence type="ECO:0000259" key="5">
    <source>
        <dbReference type="PROSITE" id="PS50127"/>
    </source>
</evidence>
<dbReference type="SMART" id="SM00212">
    <property type="entry name" value="UBCc"/>
    <property type="match status" value="1"/>
</dbReference>
<gene>
    <name evidence="6" type="ORF">N7G274_003614</name>
</gene>
<reference evidence="6 7" key="1">
    <citation type="submission" date="2024-09" db="EMBL/GenBank/DDBJ databases">
        <title>Rethinking Asexuality: The Enigmatic Case of Functional Sexual Genes in Lepraria (Stereocaulaceae).</title>
        <authorList>
            <person name="Doellman M."/>
            <person name="Sun Y."/>
            <person name="Barcenas-Pena A."/>
            <person name="Lumbsch H.T."/>
            <person name="Grewe F."/>
        </authorList>
    </citation>
    <scope>NUCLEOTIDE SEQUENCE [LARGE SCALE GENOMIC DNA]</scope>
    <source>
        <strain evidence="6 7">Mercado 3170</strain>
    </source>
</reference>
<protein>
    <recommendedName>
        <fullName evidence="5">UBC core domain-containing protein</fullName>
    </recommendedName>
</protein>
<evidence type="ECO:0000256" key="4">
    <source>
        <dbReference type="SAM" id="MobiDB-lite"/>
    </source>
</evidence>
<feature type="compositionally biased region" description="Low complexity" evidence="4">
    <location>
        <begin position="189"/>
        <end position="205"/>
    </location>
</feature>
<organism evidence="6 7">
    <name type="scientific">Stereocaulon virgatum</name>
    <dbReference type="NCBI Taxonomy" id="373712"/>
    <lineage>
        <taxon>Eukaryota</taxon>
        <taxon>Fungi</taxon>
        <taxon>Dikarya</taxon>
        <taxon>Ascomycota</taxon>
        <taxon>Pezizomycotina</taxon>
        <taxon>Lecanoromycetes</taxon>
        <taxon>OSLEUM clade</taxon>
        <taxon>Lecanoromycetidae</taxon>
        <taxon>Lecanorales</taxon>
        <taxon>Lecanorineae</taxon>
        <taxon>Stereocaulaceae</taxon>
        <taxon>Stereocaulon</taxon>
    </lineage>
</organism>
<feature type="region of interest" description="Disordered" evidence="4">
    <location>
        <begin position="170"/>
        <end position="314"/>
    </location>
</feature>
<dbReference type="Proteomes" id="UP001590950">
    <property type="component" value="Unassembled WGS sequence"/>
</dbReference>
<comment type="caution">
    <text evidence="6">The sequence shown here is derived from an EMBL/GenBank/DDBJ whole genome shotgun (WGS) entry which is preliminary data.</text>
</comment>
<evidence type="ECO:0000256" key="3">
    <source>
        <dbReference type="PROSITE-ProRule" id="PRU10133"/>
    </source>
</evidence>
<dbReference type="PROSITE" id="PS00183">
    <property type="entry name" value="UBC_1"/>
    <property type="match status" value="1"/>
</dbReference>
<feature type="domain" description="UBC core" evidence="5">
    <location>
        <begin position="4"/>
        <end position="158"/>
    </location>
</feature>
<dbReference type="PROSITE" id="PS50127">
    <property type="entry name" value="UBC_2"/>
    <property type="match status" value="1"/>
</dbReference>
<evidence type="ECO:0000313" key="6">
    <source>
        <dbReference type="EMBL" id="KAL2043308.1"/>
    </source>
</evidence>
<evidence type="ECO:0000313" key="7">
    <source>
        <dbReference type="Proteomes" id="UP001590950"/>
    </source>
</evidence>
<keyword evidence="2" id="KW-0833">Ubl conjugation pathway</keyword>
<feature type="compositionally biased region" description="Polar residues" evidence="4">
    <location>
        <begin position="286"/>
        <end position="302"/>
    </location>
</feature>
<dbReference type="InterPro" id="IPR000608">
    <property type="entry name" value="UBC"/>
</dbReference>